<dbReference type="AlphaFoldDB" id="A0A6J8C5N9"/>
<evidence type="ECO:0000256" key="6">
    <source>
        <dbReference type="RuleBase" id="RU000553"/>
    </source>
</evidence>
<dbReference type="EMBL" id="CACVKT020004797">
    <property type="protein sequence ID" value="CAC5391603.1"/>
    <property type="molecule type" value="Genomic_DNA"/>
</dbReference>
<dbReference type="Proteomes" id="UP000507470">
    <property type="component" value="Unassembled WGS sequence"/>
</dbReference>
<dbReference type="SUPFAM" id="SSF54975">
    <property type="entry name" value="Acylphosphatase/BLUF domain-like"/>
    <property type="match status" value="1"/>
</dbReference>
<evidence type="ECO:0000259" key="8">
    <source>
        <dbReference type="PROSITE" id="PS51160"/>
    </source>
</evidence>
<dbReference type="PRINTS" id="PR00112">
    <property type="entry name" value="ACYLPHPHTASE"/>
</dbReference>
<comment type="similarity">
    <text evidence="1 7">Belongs to the acylphosphatase family.</text>
</comment>
<dbReference type="FunFam" id="3.30.70.100:FF:000011">
    <property type="entry name" value="Acylphosphatase"/>
    <property type="match status" value="1"/>
</dbReference>
<dbReference type="InterPro" id="IPR020456">
    <property type="entry name" value="Acylphosphatase"/>
</dbReference>
<evidence type="ECO:0000256" key="2">
    <source>
        <dbReference type="ARBA" id="ARBA00012150"/>
    </source>
</evidence>
<dbReference type="PANTHER" id="PTHR10029">
    <property type="entry name" value="ACYLPHOSPHATASE"/>
    <property type="match status" value="1"/>
</dbReference>
<dbReference type="PROSITE" id="PS00150">
    <property type="entry name" value="ACYLPHOSPHATASE_1"/>
    <property type="match status" value="1"/>
</dbReference>
<evidence type="ECO:0000256" key="7">
    <source>
        <dbReference type="RuleBase" id="RU004168"/>
    </source>
</evidence>
<dbReference type="InterPro" id="IPR017968">
    <property type="entry name" value="Acylphosphatase_CS"/>
</dbReference>
<dbReference type="PROSITE" id="PS00151">
    <property type="entry name" value="ACYLPHOSPHATASE_2"/>
    <property type="match status" value="1"/>
</dbReference>
<name>A0A6J8C5N9_MYTCO</name>
<keyword evidence="3 5" id="KW-0378">Hydrolase</keyword>
<evidence type="ECO:0000313" key="10">
    <source>
        <dbReference type="Proteomes" id="UP000507470"/>
    </source>
</evidence>
<feature type="active site" evidence="5">
    <location>
        <position position="111"/>
    </location>
</feature>
<dbReference type="Pfam" id="PF00708">
    <property type="entry name" value="Acylphosphatase"/>
    <property type="match status" value="1"/>
</dbReference>
<dbReference type="InterPro" id="IPR001792">
    <property type="entry name" value="Acylphosphatase-like_dom"/>
</dbReference>
<dbReference type="PANTHER" id="PTHR10029:SF3">
    <property type="entry name" value="ACYLPHOSPHATASE-RELATED"/>
    <property type="match status" value="1"/>
</dbReference>
<reference evidence="9 10" key="1">
    <citation type="submission" date="2020-06" db="EMBL/GenBank/DDBJ databases">
        <authorList>
            <person name="Li R."/>
            <person name="Bekaert M."/>
        </authorList>
    </citation>
    <scope>NUCLEOTIDE SEQUENCE [LARGE SCALE GENOMIC DNA]</scope>
    <source>
        <strain evidence="10">wild</strain>
    </source>
</reference>
<dbReference type="GO" id="GO:0003998">
    <property type="term" value="F:acylphosphatase activity"/>
    <property type="evidence" value="ECO:0007669"/>
    <property type="project" value="UniProtKB-EC"/>
</dbReference>
<evidence type="ECO:0000256" key="4">
    <source>
        <dbReference type="ARBA" id="ARBA00047645"/>
    </source>
</evidence>
<proteinExistence type="inferred from homology"/>
<comment type="catalytic activity">
    <reaction evidence="4 5 6">
        <text>an acyl phosphate + H2O = a carboxylate + phosphate + H(+)</text>
        <dbReference type="Rhea" id="RHEA:14965"/>
        <dbReference type="ChEBI" id="CHEBI:15377"/>
        <dbReference type="ChEBI" id="CHEBI:15378"/>
        <dbReference type="ChEBI" id="CHEBI:29067"/>
        <dbReference type="ChEBI" id="CHEBI:43474"/>
        <dbReference type="ChEBI" id="CHEBI:59918"/>
        <dbReference type="EC" id="3.6.1.7"/>
    </reaction>
</comment>
<protein>
    <recommendedName>
        <fullName evidence="2 5">Acylphosphatase</fullName>
        <ecNumber evidence="2 5">3.6.1.7</ecNumber>
    </recommendedName>
</protein>
<evidence type="ECO:0000256" key="3">
    <source>
        <dbReference type="ARBA" id="ARBA00022801"/>
    </source>
</evidence>
<dbReference type="InterPro" id="IPR036046">
    <property type="entry name" value="Acylphosphatase-like_dom_sf"/>
</dbReference>
<gene>
    <name evidence="9" type="ORF">MCOR_26604</name>
</gene>
<evidence type="ECO:0000256" key="1">
    <source>
        <dbReference type="ARBA" id="ARBA00005614"/>
    </source>
</evidence>
<feature type="active site" evidence="5">
    <location>
        <position position="93"/>
    </location>
</feature>
<evidence type="ECO:0000256" key="5">
    <source>
        <dbReference type="PROSITE-ProRule" id="PRU00520"/>
    </source>
</evidence>
<accession>A0A6J8C5N9</accession>
<dbReference type="EC" id="3.6.1.7" evidence="2 5"/>
<dbReference type="Gene3D" id="3.30.70.100">
    <property type="match status" value="1"/>
</dbReference>
<keyword evidence="10" id="KW-1185">Reference proteome</keyword>
<dbReference type="OrthoDB" id="7961613at2759"/>
<organism evidence="9 10">
    <name type="scientific">Mytilus coruscus</name>
    <name type="common">Sea mussel</name>
    <dbReference type="NCBI Taxonomy" id="42192"/>
    <lineage>
        <taxon>Eukaryota</taxon>
        <taxon>Metazoa</taxon>
        <taxon>Spiralia</taxon>
        <taxon>Lophotrochozoa</taxon>
        <taxon>Mollusca</taxon>
        <taxon>Bivalvia</taxon>
        <taxon>Autobranchia</taxon>
        <taxon>Pteriomorphia</taxon>
        <taxon>Mytilida</taxon>
        <taxon>Mytiloidea</taxon>
        <taxon>Mytilidae</taxon>
        <taxon>Mytilinae</taxon>
        <taxon>Mytilus</taxon>
    </lineage>
</organism>
<dbReference type="PROSITE" id="PS51160">
    <property type="entry name" value="ACYLPHOSPHATASE_3"/>
    <property type="match status" value="1"/>
</dbReference>
<evidence type="ECO:0000313" key="9">
    <source>
        <dbReference type="EMBL" id="CAC5391603.1"/>
    </source>
</evidence>
<sequence>MKRQDSKRAPSQPLVQKTISKLVPKQQAERIVQKIKGPKHGDTEISQNETIEITRTKQVSRIDVNKWPPAEKQKSKISVEFEVFGKVQGVFFRKNTRKTAQSLGIVGWVKNTPQGTVQGSCEGTESKMKIMKEWLSKIGSKNSRIDKCDFKNEKSIQTFEYKSFKISH</sequence>
<feature type="domain" description="Acylphosphatase-like" evidence="8">
    <location>
        <begin position="78"/>
        <end position="168"/>
    </location>
</feature>